<evidence type="ECO:0000313" key="2">
    <source>
        <dbReference type="EMBL" id="MBP2239035.1"/>
    </source>
</evidence>
<dbReference type="EMBL" id="JAGILA010000010">
    <property type="protein sequence ID" value="MBP2239035.1"/>
    <property type="molecule type" value="Genomic_DNA"/>
</dbReference>
<keyword evidence="3" id="KW-1185">Reference proteome</keyword>
<accession>A0ABS4R830</accession>
<protein>
    <submittedName>
        <fullName evidence="2">Uncharacterized protein</fullName>
    </submittedName>
</protein>
<reference evidence="2 3" key="1">
    <citation type="submission" date="2021-03" db="EMBL/GenBank/DDBJ databases">
        <title>Genomic Encyclopedia of Type Strains, Phase IV (KMG-IV): sequencing the most valuable type-strain genomes for metagenomic binning, comparative biology and taxonomic classification.</title>
        <authorList>
            <person name="Goeker M."/>
        </authorList>
    </citation>
    <scope>NUCLEOTIDE SEQUENCE [LARGE SCALE GENOMIC DNA]</scope>
    <source>
        <strain evidence="2 3">DSM 13372</strain>
    </source>
</reference>
<sequence>MARRRTGNDRFGLTDGKTISFDPAVTSSSTKSGSMFGFRMHRSRAFDENGKIVPDEIFYSIAGALVIPHPSQIASVRLRRPSVDARELRKEPEEHRPTG</sequence>
<evidence type="ECO:0000256" key="1">
    <source>
        <dbReference type="SAM" id="MobiDB-lite"/>
    </source>
</evidence>
<dbReference type="Proteomes" id="UP000730739">
    <property type="component" value="Unassembled WGS sequence"/>
</dbReference>
<evidence type="ECO:0000313" key="3">
    <source>
        <dbReference type="Proteomes" id="UP000730739"/>
    </source>
</evidence>
<feature type="region of interest" description="Disordered" evidence="1">
    <location>
        <begin position="1"/>
        <end position="34"/>
    </location>
</feature>
<gene>
    <name evidence="2" type="ORF">J2Z31_005576</name>
</gene>
<comment type="caution">
    <text evidence="2">The sequence shown here is derived from an EMBL/GenBank/DDBJ whole genome shotgun (WGS) entry which is preliminary data.</text>
</comment>
<name>A0ABS4R830_9HYPH</name>
<dbReference type="RefSeq" id="WP_209606481.1">
    <property type="nucleotide sequence ID" value="NZ_JAGILA010000010.1"/>
</dbReference>
<organism evidence="2 3">
    <name type="scientific">Sinorhizobium kostiense</name>
    <dbReference type="NCBI Taxonomy" id="76747"/>
    <lineage>
        <taxon>Bacteria</taxon>
        <taxon>Pseudomonadati</taxon>
        <taxon>Pseudomonadota</taxon>
        <taxon>Alphaproteobacteria</taxon>
        <taxon>Hyphomicrobiales</taxon>
        <taxon>Rhizobiaceae</taxon>
        <taxon>Sinorhizobium/Ensifer group</taxon>
        <taxon>Sinorhizobium</taxon>
    </lineage>
</organism>
<proteinExistence type="predicted"/>